<dbReference type="AlphaFoldDB" id="A0A2R6ADR0"/>
<dbReference type="SUPFAM" id="SSF47413">
    <property type="entry name" value="lambda repressor-like DNA-binding domains"/>
    <property type="match status" value="1"/>
</dbReference>
<organism evidence="2 3">
    <name type="scientific">Candidatus Marsarchaeota G1 archaeon OSP_D</name>
    <dbReference type="NCBI Taxonomy" id="1978155"/>
    <lineage>
        <taxon>Archaea</taxon>
        <taxon>Candidatus Marsarchaeota</taxon>
        <taxon>Candidatus Marsarchaeota group 1</taxon>
    </lineage>
</organism>
<dbReference type="CDD" id="cd00093">
    <property type="entry name" value="HTH_XRE"/>
    <property type="match status" value="1"/>
</dbReference>
<feature type="domain" description="HTH cro/C1-type" evidence="1">
    <location>
        <begin position="73"/>
        <end position="127"/>
    </location>
</feature>
<dbReference type="GO" id="GO:0003677">
    <property type="term" value="F:DNA binding"/>
    <property type="evidence" value="ECO:0007669"/>
    <property type="project" value="InterPro"/>
</dbReference>
<name>A0A2R6ADR0_9ARCH</name>
<dbReference type="Proteomes" id="UP000240880">
    <property type="component" value="Unassembled WGS sequence"/>
</dbReference>
<evidence type="ECO:0000313" key="3">
    <source>
        <dbReference type="Proteomes" id="UP000240880"/>
    </source>
</evidence>
<protein>
    <submittedName>
        <fullName evidence="2">TIGR00270 family protein</fullName>
    </submittedName>
</protein>
<dbReference type="InterPro" id="IPR001387">
    <property type="entry name" value="Cro/C1-type_HTH"/>
</dbReference>
<gene>
    <name evidence="2" type="ORF">B9Q01_00855</name>
</gene>
<dbReference type="PROSITE" id="PS50943">
    <property type="entry name" value="HTH_CROC1"/>
    <property type="match status" value="1"/>
</dbReference>
<comment type="caution">
    <text evidence="2">The sequence shown here is derived from an EMBL/GenBank/DDBJ whole genome shotgun (WGS) entry which is preliminary data.</text>
</comment>
<reference evidence="2 3" key="1">
    <citation type="submission" date="2017-04" db="EMBL/GenBank/DDBJ databases">
        <title>Novel microbial lineages endemic to geothermal iron-oxide mats fill important gaps in the evolutionary history of Archaea.</title>
        <authorList>
            <person name="Jay Z.J."/>
            <person name="Beam J.P."/>
            <person name="Dlakic M."/>
            <person name="Rusch D.B."/>
            <person name="Kozubal M.A."/>
            <person name="Inskeep W.P."/>
        </authorList>
    </citation>
    <scope>NUCLEOTIDE SEQUENCE [LARGE SCALE GENOMIC DNA]</scope>
    <source>
        <strain evidence="2">OSP_D</strain>
    </source>
</reference>
<dbReference type="Gene3D" id="1.10.260.40">
    <property type="entry name" value="lambda repressor-like DNA-binding domains"/>
    <property type="match status" value="1"/>
</dbReference>
<evidence type="ECO:0000259" key="1">
    <source>
        <dbReference type="PROSITE" id="PS50943"/>
    </source>
</evidence>
<sequence>MPYYCELCGKAVNQPLRPINYFGEKLLVCESCNSATKSKLQTNAKIKPNPKPMKAIAKNEIVYDIVENYAKVIKEAREKLKLTIQEVASKTGLKESFLRRIESAKLVPDIETAKRLERLLKVNLLIQQEKEHNIKLDSTPKSLELRHVAKLRDDKSE</sequence>
<dbReference type="Pfam" id="PF01381">
    <property type="entry name" value="HTH_3"/>
    <property type="match status" value="1"/>
</dbReference>
<dbReference type="InterPro" id="IPR010982">
    <property type="entry name" value="Lambda_DNA-bd_dom_sf"/>
</dbReference>
<dbReference type="EMBL" id="NEXC01000003">
    <property type="protein sequence ID" value="PSN84488.1"/>
    <property type="molecule type" value="Genomic_DNA"/>
</dbReference>
<dbReference type="SMART" id="SM00530">
    <property type="entry name" value="HTH_XRE"/>
    <property type="match status" value="1"/>
</dbReference>
<proteinExistence type="predicted"/>
<accession>A0A2R6ADR0</accession>
<evidence type="ECO:0000313" key="2">
    <source>
        <dbReference type="EMBL" id="PSN84488.1"/>
    </source>
</evidence>